<proteinExistence type="predicted"/>
<sequence>MTDELKAATVAPSPWDQATLSINGNKVERGTAPVLLRGQENVVTVEAPPAIARALNLGLPEDGGLSIAALPDFGNWVAPVDGKFTWKITPGTGKSGRIALVFFSREVLESWEHRSLVISSNLADEADVKIGGVAVPAGGNWFYRGKAQTVTLTPKSGSPLAGHPVTLTCAIKSGLDVANVVSAPAFGSESTTHSWAVTGNTKSGTFQLALSGKGMTTPITLAVSKLLSSNLADEADAKIGGVTVPAGGNWFYRGKSQTVTLTPKSGSPLAGLPVKLTCAIKSGLDVANVVSSPSFGSEPTTHSWLVGGNTKSGTFQMTLSGKGMTTPITLAVSKLLSNNLADEADVKIGGVAVPAGGNWFYRGKAQTVTLTPKPNSPLAGLPVKLTCAIKSGLDVTNVVSAPAFGSEPTTHSWAVTGNTKSGTFQLALSGKGMTTPITLAVSKLLSSNLADEADVKIADAAVPAEGNWFYRNHGRIVTLTPKPNSPLAGLPVTLTWSIKSGLASDSVVSIPAFGSEQTTYSWAVIGRIHSGTFQLALVGKGMSTPITLAVSKLVSGELRDEVEVKIGGQSVPASGNVFIRGQAQEVTLVPKPRSPIAGHNITLTCQPLQGLSEGDIQSAPPFGGIGGPNWSWQVTGYNRSGTFQISVVGAGGVIKPMKIAVSQLI</sequence>
<comment type="caution">
    <text evidence="1">The sequence shown here is derived from an EMBL/GenBank/DDBJ whole genome shotgun (WGS) entry which is preliminary data.</text>
</comment>
<evidence type="ECO:0000313" key="2">
    <source>
        <dbReference type="Proteomes" id="UP001628646"/>
    </source>
</evidence>
<name>A0ABW8W4A2_9PSED</name>
<dbReference type="Proteomes" id="UP001628646">
    <property type="component" value="Unassembled WGS sequence"/>
</dbReference>
<keyword evidence="2" id="KW-1185">Reference proteome</keyword>
<protein>
    <recommendedName>
        <fullName evidence="3">Ig-like domain repeat protein</fullName>
    </recommendedName>
</protein>
<evidence type="ECO:0008006" key="3">
    <source>
        <dbReference type="Google" id="ProtNLM"/>
    </source>
</evidence>
<dbReference type="EMBL" id="JBJNUY010000004">
    <property type="protein sequence ID" value="MFL8999407.1"/>
    <property type="molecule type" value="Genomic_DNA"/>
</dbReference>
<gene>
    <name evidence="1" type="ORF">ACJ8NA_12180</name>
</gene>
<reference evidence="1 2" key="1">
    <citation type="submission" date="2024-12" db="EMBL/GenBank/DDBJ databases">
        <title>Pseudomonas species isolated from Lotus nodules promote plant growth.</title>
        <authorList>
            <person name="Yu Y.-H."/>
            <person name="Kurtenbach J."/>
            <person name="Crosbie D."/>
            <person name="Brachmann A."/>
            <person name="Marin M."/>
        </authorList>
    </citation>
    <scope>NUCLEOTIDE SEQUENCE [LARGE SCALE GENOMIC DNA]</scope>
    <source>
        <strain evidence="1 2">PLb11B</strain>
    </source>
</reference>
<evidence type="ECO:0000313" key="1">
    <source>
        <dbReference type="EMBL" id="MFL8999407.1"/>
    </source>
</evidence>
<dbReference type="RefSeq" id="WP_407801745.1">
    <property type="nucleotide sequence ID" value="NZ_JBJNUX010000016.1"/>
</dbReference>
<organism evidence="1 2">
    <name type="scientific">Pseudomonas azerbaijanorientalis</name>
    <dbReference type="NCBI Taxonomy" id="2842350"/>
    <lineage>
        <taxon>Bacteria</taxon>
        <taxon>Pseudomonadati</taxon>
        <taxon>Pseudomonadota</taxon>
        <taxon>Gammaproteobacteria</taxon>
        <taxon>Pseudomonadales</taxon>
        <taxon>Pseudomonadaceae</taxon>
        <taxon>Pseudomonas</taxon>
    </lineage>
</organism>
<accession>A0ABW8W4A2</accession>